<dbReference type="OrthoDB" id="7067800at2"/>
<gene>
    <name evidence="1" type="ORF">FNH21_06005</name>
</gene>
<reference evidence="2" key="1">
    <citation type="submission" date="2019-07" db="EMBL/GenBank/DDBJ databases">
        <title>Arthrobacter KR32 sp. nov., isolated from mountain cheese made of cows milk.</title>
        <authorList>
            <person name="Flegler A."/>
        </authorList>
    </citation>
    <scope>NUCLEOTIDE SEQUENCE [LARGE SCALE GENOMIC DNA]</scope>
    <source>
        <strain evidence="2">KR32</strain>
    </source>
</reference>
<evidence type="ECO:0000313" key="1">
    <source>
        <dbReference type="EMBL" id="MPY10278.1"/>
    </source>
</evidence>
<dbReference type="RefSeq" id="WP_152813038.1">
    <property type="nucleotide sequence ID" value="NZ_VJXX01000001.1"/>
</dbReference>
<sequence>MRIVDISHSIRSGMQVYPGDPEVRVETVATVGEDGYQVASLRLGSHTGTHLDAPLHSVPGAAAVDEIDLARLVGIAVVVDCEGRESHAVITWSDVGQQVGRAVRRAADEGAPPAMVLFRTGWSRHFGTQRYLEHPVLAADVAEGLLAEGITLMGSDTLSPDSTLRNDGALPFHALFQGAGGLILENLTNLAAADWAHPLVSVFPLALAGVDGSPVRAVAMQPDA</sequence>
<dbReference type="AlphaFoldDB" id="A0A7X1NP02"/>
<keyword evidence="2" id="KW-1185">Reference proteome</keyword>
<dbReference type="Pfam" id="PF04199">
    <property type="entry name" value="Cyclase"/>
    <property type="match status" value="1"/>
</dbReference>
<dbReference type="InterPro" id="IPR037175">
    <property type="entry name" value="KFase_sf"/>
</dbReference>
<dbReference type="GO" id="GO:0004061">
    <property type="term" value="F:arylformamidase activity"/>
    <property type="evidence" value="ECO:0007669"/>
    <property type="project" value="InterPro"/>
</dbReference>
<evidence type="ECO:0000313" key="2">
    <source>
        <dbReference type="Proteomes" id="UP000326464"/>
    </source>
</evidence>
<proteinExistence type="predicted"/>
<accession>A0A7X1NP02</accession>
<dbReference type="InterPro" id="IPR007325">
    <property type="entry name" value="KFase/CYL"/>
</dbReference>
<comment type="caution">
    <text evidence="1">The sequence shown here is derived from an EMBL/GenBank/DDBJ whole genome shotgun (WGS) entry which is preliminary data.</text>
</comment>
<dbReference type="EMBL" id="VJXX01000001">
    <property type="protein sequence ID" value="MPY10278.1"/>
    <property type="molecule type" value="Genomic_DNA"/>
</dbReference>
<dbReference type="Gene3D" id="3.50.30.50">
    <property type="entry name" value="Putative cyclase"/>
    <property type="match status" value="1"/>
</dbReference>
<dbReference type="Proteomes" id="UP000326464">
    <property type="component" value="Unassembled WGS sequence"/>
</dbReference>
<dbReference type="PANTHER" id="PTHR31118">
    <property type="entry name" value="CYCLASE-LIKE PROTEIN 2"/>
    <property type="match status" value="1"/>
</dbReference>
<dbReference type="SUPFAM" id="SSF102198">
    <property type="entry name" value="Putative cyclase"/>
    <property type="match status" value="1"/>
</dbReference>
<protein>
    <submittedName>
        <fullName evidence="1">Cyclase family protein</fullName>
    </submittedName>
</protein>
<organism evidence="1 2">
    <name type="scientific">Arthrobacter bussei</name>
    <dbReference type="NCBI Taxonomy" id="2594179"/>
    <lineage>
        <taxon>Bacteria</taxon>
        <taxon>Bacillati</taxon>
        <taxon>Actinomycetota</taxon>
        <taxon>Actinomycetes</taxon>
        <taxon>Micrococcales</taxon>
        <taxon>Micrococcaceae</taxon>
        <taxon>Arthrobacter</taxon>
    </lineage>
</organism>
<name>A0A7X1NP02_9MICC</name>
<dbReference type="GO" id="GO:0019441">
    <property type="term" value="P:L-tryptophan catabolic process to kynurenine"/>
    <property type="evidence" value="ECO:0007669"/>
    <property type="project" value="InterPro"/>
</dbReference>
<dbReference type="PANTHER" id="PTHR31118:SF12">
    <property type="entry name" value="CYCLASE-LIKE PROTEIN 2"/>
    <property type="match status" value="1"/>
</dbReference>